<dbReference type="OrthoDB" id="5554140at2759"/>
<dbReference type="GO" id="GO:0000145">
    <property type="term" value="C:exocyst"/>
    <property type="evidence" value="ECO:0007669"/>
    <property type="project" value="TreeGrafter"/>
</dbReference>
<dbReference type="InterPro" id="IPR001810">
    <property type="entry name" value="F-box_dom"/>
</dbReference>
<dbReference type="Proteomes" id="UP000027586">
    <property type="component" value="Unassembled WGS sequence"/>
</dbReference>
<evidence type="ECO:0000313" key="3">
    <source>
        <dbReference type="EMBL" id="CDH60108.1"/>
    </source>
</evidence>
<evidence type="ECO:0000256" key="1">
    <source>
        <dbReference type="SAM" id="MobiDB-lite"/>
    </source>
</evidence>
<dbReference type="Pfam" id="PF07393">
    <property type="entry name" value="Sec10_HB"/>
    <property type="match status" value="1"/>
</dbReference>
<dbReference type="STRING" id="1263082.A0A068SCK2"/>
<sequence>MDRSGELSGSKAPQSPVSVHKTLSPDVLVKIFHHLPVPSLVNVALASRRFKVLCYDDEIWDTKIQLMLGCDSSGLAGAETSQDASSSSLMNIEETIKINNKPLNALIPGLSTDPFNTRARARSTGQAREKFKELYVRLMPYYVDLRTKSRESKVLKDYGHQPEKCGRLLHTLVAFGRCHVVDDWKDINKAVESLCQYFENASLHKFETAYDVHDINDMKTFAHALIALNGGSICIQTYIQKHPIFFDNPFKPEDNFTTSAHDLDPFRKFMSLVTEECRQQSFVVSETFPPNVDVYYTFVDRVLEDVVADYVNALLAIAQRRERRLYLHTISVVLDVASKMIQEFTQDNLPRGISTDSSINLLFKLFIPLIDDYLYEELQYVKDTCKKLIDDWNDGYGSRREDASSRLTNQSRETFKRNYLSAFKKMIALPADLVTSAATTIASPFQRSRDESSTPSASKNSDTHTTTTISSPTTPTSKRSSMLKTSSPSSPVDIRDTEFNAALHELDTMQDLLSLETVLQLIHVNKDAERRVEKFLQIGFPEVMHAKVLKTYEQIFIQLLRTLGHEHIEPAFERAGEHLKTYTPDMDSLDSVDVPPLTEFFEMVHVGDVIQQMLQLYYDEEISKYIDKMDFINDVNKEKKTFERTLDDCVANGMDRGIQVLLSQVEYILAHEQRPQDYNPENECLADLKPTKACRDAIECLRSNTSMLNGASEKSTMDLFFSEVGRRFGEVLSKHLKAQTVNEQGGFQYISDMNAYYNFITTLRQSSITPYFSALKSLANIYIISSAPDIKNVIHDLERYHGLMKTEDLLEFAACRSDWPVIKKVVMKDITDCTIM</sequence>
<comment type="caution">
    <text evidence="3">The sequence shown here is derived from an EMBL/GenBank/DDBJ whole genome shotgun (WGS) entry which is preliminary data.</text>
</comment>
<dbReference type="VEuPathDB" id="FungiDB:LCOR_10900.1"/>
<dbReference type="Pfam" id="PF12937">
    <property type="entry name" value="F-box-like"/>
    <property type="match status" value="1"/>
</dbReference>
<name>A0A068SCK2_9FUNG</name>
<dbReference type="Gene3D" id="1.20.1280.50">
    <property type="match status" value="1"/>
</dbReference>
<dbReference type="GO" id="GO:0006887">
    <property type="term" value="P:exocytosis"/>
    <property type="evidence" value="ECO:0007669"/>
    <property type="project" value="TreeGrafter"/>
</dbReference>
<dbReference type="PROSITE" id="PS50181">
    <property type="entry name" value="FBOX"/>
    <property type="match status" value="1"/>
</dbReference>
<dbReference type="EMBL" id="CBTN010000083">
    <property type="protein sequence ID" value="CDH60108.1"/>
    <property type="molecule type" value="Genomic_DNA"/>
</dbReference>
<organism evidence="3 4">
    <name type="scientific">Lichtheimia corymbifera JMRC:FSU:9682</name>
    <dbReference type="NCBI Taxonomy" id="1263082"/>
    <lineage>
        <taxon>Eukaryota</taxon>
        <taxon>Fungi</taxon>
        <taxon>Fungi incertae sedis</taxon>
        <taxon>Mucoromycota</taxon>
        <taxon>Mucoromycotina</taxon>
        <taxon>Mucoromycetes</taxon>
        <taxon>Mucorales</taxon>
        <taxon>Lichtheimiaceae</taxon>
        <taxon>Lichtheimia</taxon>
    </lineage>
</organism>
<dbReference type="InterPro" id="IPR048627">
    <property type="entry name" value="Sec10_HB"/>
</dbReference>
<dbReference type="SMART" id="SM00256">
    <property type="entry name" value="FBOX"/>
    <property type="match status" value="1"/>
</dbReference>
<dbReference type="PANTHER" id="PTHR12100:SF1">
    <property type="entry name" value="RECYCLIN-1"/>
    <property type="match status" value="1"/>
</dbReference>
<feature type="domain" description="F-box" evidence="2">
    <location>
        <begin position="17"/>
        <end position="63"/>
    </location>
</feature>
<dbReference type="AlphaFoldDB" id="A0A068SCK2"/>
<dbReference type="SUPFAM" id="SSF81383">
    <property type="entry name" value="F-box domain"/>
    <property type="match status" value="1"/>
</dbReference>
<feature type="compositionally biased region" description="Low complexity" evidence="1">
    <location>
        <begin position="458"/>
        <end position="491"/>
    </location>
</feature>
<evidence type="ECO:0000259" key="2">
    <source>
        <dbReference type="PROSITE" id="PS50181"/>
    </source>
</evidence>
<proteinExistence type="predicted"/>
<evidence type="ECO:0000313" key="4">
    <source>
        <dbReference type="Proteomes" id="UP000027586"/>
    </source>
</evidence>
<accession>A0A068SCK2</accession>
<feature type="region of interest" description="Disordered" evidence="1">
    <location>
        <begin position="444"/>
        <end position="493"/>
    </location>
</feature>
<dbReference type="InterPro" id="IPR009976">
    <property type="entry name" value="Sec10-like"/>
</dbReference>
<dbReference type="CDD" id="cd09917">
    <property type="entry name" value="F-box_SF"/>
    <property type="match status" value="1"/>
</dbReference>
<keyword evidence="4" id="KW-1185">Reference proteome</keyword>
<dbReference type="PANTHER" id="PTHR12100">
    <property type="entry name" value="SEC10"/>
    <property type="match status" value="1"/>
</dbReference>
<protein>
    <submittedName>
        <fullName evidence="3">F-box domain-containing protein</fullName>
    </submittedName>
</protein>
<reference evidence="3" key="1">
    <citation type="submission" date="2013-08" db="EMBL/GenBank/DDBJ databases">
        <title>Gene expansion shapes genome architecture in the human pathogen Lichtheimia corymbifera: an evolutionary genomics analysis in the ancient terrestrial Mucorales (Mucoromycotina).</title>
        <authorList>
            <person name="Schwartze V.U."/>
            <person name="Winter S."/>
            <person name="Shelest E."/>
            <person name="Marcet-Houben M."/>
            <person name="Horn F."/>
            <person name="Wehner S."/>
            <person name="Hoffmann K."/>
            <person name="Riege K."/>
            <person name="Sammeth M."/>
            <person name="Nowrousian M."/>
            <person name="Valiante V."/>
            <person name="Linde J."/>
            <person name="Jacobsen I.D."/>
            <person name="Marz M."/>
            <person name="Brakhage A.A."/>
            <person name="Gabaldon T."/>
            <person name="Bocker S."/>
            <person name="Voigt K."/>
        </authorList>
    </citation>
    <scope>NUCLEOTIDE SEQUENCE [LARGE SCALE GENOMIC DNA]</scope>
    <source>
        <strain evidence="3">FSU 9682</strain>
    </source>
</reference>
<dbReference type="GO" id="GO:0006893">
    <property type="term" value="P:Golgi to plasma membrane transport"/>
    <property type="evidence" value="ECO:0007669"/>
    <property type="project" value="TreeGrafter"/>
</dbReference>
<gene>
    <name evidence="3" type="ORF">LCOR_10900.1</name>
</gene>
<dbReference type="InterPro" id="IPR036047">
    <property type="entry name" value="F-box-like_dom_sf"/>
</dbReference>